<dbReference type="EMBL" id="BOPV01000001">
    <property type="protein sequence ID" value="GIL38959.1"/>
    <property type="molecule type" value="Genomic_DNA"/>
</dbReference>
<comment type="caution">
    <text evidence="1">The sequence shown here is derived from an EMBL/GenBank/DDBJ whole genome shotgun (WGS) entry which is preliminary data.</text>
</comment>
<dbReference type="Proteomes" id="UP000681075">
    <property type="component" value="Unassembled WGS sequence"/>
</dbReference>
<organism evidence="1 2">
    <name type="scientific">Roseiterribacter gracilis</name>
    <dbReference type="NCBI Taxonomy" id="2812848"/>
    <lineage>
        <taxon>Bacteria</taxon>
        <taxon>Pseudomonadati</taxon>
        <taxon>Pseudomonadota</taxon>
        <taxon>Alphaproteobacteria</taxon>
        <taxon>Rhodospirillales</taxon>
        <taxon>Roseiterribacteraceae</taxon>
        <taxon>Roseiterribacter</taxon>
    </lineage>
</organism>
<dbReference type="InterPro" id="IPR009922">
    <property type="entry name" value="DUF1457"/>
</dbReference>
<dbReference type="RefSeq" id="WP_420242059.1">
    <property type="nucleotide sequence ID" value="NZ_BOPV01000001.1"/>
</dbReference>
<dbReference type="Pfam" id="PF07310">
    <property type="entry name" value="PAS_5"/>
    <property type="match status" value="1"/>
</dbReference>
<evidence type="ECO:0008006" key="3">
    <source>
        <dbReference type="Google" id="ProtNLM"/>
    </source>
</evidence>
<gene>
    <name evidence="1" type="ORF">TMPK1_11960</name>
</gene>
<evidence type="ECO:0000313" key="2">
    <source>
        <dbReference type="Proteomes" id="UP000681075"/>
    </source>
</evidence>
<evidence type="ECO:0000313" key="1">
    <source>
        <dbReference type="EMBL" id="GIL38959.1"/>
    </source>
</evidence>
<name>A0A8S8XBG0_9PROT</name>
<protein>
    <recommendedName>
        <fullName evidence="3">PAS domain-containing protein</fullName>
    </recommendedName>
</protein>
<keyword evidence="2" id="KW-1185">Reference proteome</keyword>
<accession>A0A8S8XBG0</accession>
<dbReference type="AlphaFoldDB" id="A0A8S8XBG0"/>
<sequence>MGFPSEEKQPPLEPMSCRLLDYWSARRGDAALPRRAAIDLVCDLPALVAHCLLIEVGEGPSFRYRVVGTALADRARRDATGKMVSKEIYGDHLDDVLRPLCAVVETRRPVRVRGVERGIKMSSTPIEFVCVPIADDESDRVAFALGVISFLDVHIERDDNDLWFDALTTEIL</sequence>
<proteinExistence type="predicted"/>
<reference evidence="1" key="1">
    <citation type="submission" date="2021-02" db="EMBL/GenBank/DDBJ databases">
        <title>Genome sequence of Rhodospirillales sp. strain TMPK1 isolated from soil.</title>
        <authorList>
            <person name="Nakai R."/>
            <person name="Kusada H."/>
            <person name="Tamaki H."/>
        </authorList>
    </citation>
    <scope>NUCLEOTIDE SEQUENCE</scope>
    <source>
        <strain evidence="1">TMPK1</strain>
    </source>
</reference>